<evidence type="ECO:0000313" key="6">
    <source>
        <dbReference type="EMBL" id="SHL50857.1"/>
    </source>
</evidence>
<proteinExistence type="inferred from homology"/>
<dbReference type="InterPro" id="IPR003782">
    <property type="entry name" value="SCO1/SenC"/>
</dbReference>
<sequence length="209" mass="22525">MSNLKIIRYGAWAAVAVLALASGVVVYQQTAGTKSVENLVSPISAIGGPFSVVDGNGQPVTDADMKGKPSLYLFGFTFCPDVCPTTLSDMQGWISALGPDADKLNFAFVSVDPERDTPDVMRDYVAAFDSRIKPLTGSREQIDGMLKAYRVYSKKVPLDDGGYTMDHSAAVFLMDADNHFFGTIAYGEAEESALAKLRRMIEKSGKSTT</sequence>
<evidence type="ECO:0000259" key="5">
    <source>
        <dbReference type="PROSITE" id="PS51352"/>
    </source>
</evidence>
<name>A0A1M7B7C8_9HYPH</name>
<keyword evidence="2 3" id="KW-0186">Copper</keyword>
<dbReference type="RefSeq" id="WP_073008971.1">
    <property type="nucleotide sequence ID" value="NZ_FRBW01000001.1"/>
</dbReference>
<dbReference type="FunFam" id="3.40.30.10:FF:000013">
    <property type="entry name" value="Blast:Protein SCO1 homolog, mitochondrial"/>
    <property type="match status" value="1"/>
</dbReference>
<reference evidence="6 7" key="1">
    <citation type="submission" date="2016-11" db="EMBL/GenBank/DDBJ databases">
        <authorList>
            <person name="Jaros S."/>
            <person name="Januszkiewicz K."/>
            <person name="Wedrychowicz H."/>
        </authorList>
    </citation>
    <scope>NUCLEOTIDE SEQUENCE [LARGE SCALE GENOMIC DNA]</scope>
    <source>
        <strain evidence="6 7">DSM 22153</strain>
    </source>
</reference>
<feature type="domain" description="Thioredoxin" evidence="5">
    <location>
        <begin position="41"/>
        <end position="206"/>
    </location>
</feature>
<keyword evidence="7" id="KW-1185">Reference proteome</keyword>
<feature type="binding site" evidence="3">
    <location>
        <position position="79"/>
    </location>
    <ligand>
        <name>Cu cation</name>
        <dbReference type="ChEBI" id="CHEBI:23378"/>
    </ligand>
</feature>
<dbReference type="PANTHER" id="PTHR12151">
    <property type="entry name" value="ELECTRON TRANSPORT PROTIN SCO1/SENC FAMILY MEMBER"/>
    <property type="match status" value="1"/>
</dbReference>
<comment type="similarity">
    <text evidence="1">Belongs to the SCO1/2 family.</text>
</comment>
<dbReference type="SUPFAM" id="SSF52833">
    <property type="entry name" value="Thioredoxin-like"/>
    <property type="match status" value="1"/>
</dbReference>
<organism evidence="6 7">
    <name type="scientific">Roseibium suaedae</name>
    <dbReference type="NCBI Taxonomy" id="735517"/>
    <lineage>
        <taxon>Bacteria</taxon>
        <taxon>Pseudomonadati</taxon>
        <taxon>Pseudomonadota</taxon>
        <taxon>Alphaproteobacteria</taxon>
        <taxon>Hyphomicrobiales</taxon>
        <taxon>Stappiaceae</taxon>
        <taxon>Roseibium</taxon>
    </lineage>
</organism>
<keyword evidence="4" id="KW-1015">Disulfide bond</keyword>
<accession>A0A1M7B7C8</accession>
<feature type="binding site" evidence="3">
    <location>
        <position position="83"/>
    </location>
    <ligand>
        <name>Cu cation</name>
        <dbReference type="ChEBI" id="CHEBI:23378"/>
    </ligand>
</feature>
<dbReference type="OrthoDB" id="9790194at2"/>
<dbReference type="GO" id="GO:0046872">
    <property type="term" value="F:metal ion binding"/>
    <property type="evidence" value="ECO:0007669"/>
    <property type="project" value="UniProtKB-KW"/>
</dbReference>
<dbReference type="PROSITE" id="PS51352">
    <property type="entry name" value="THIOREDOXIN_2"/>
    <property type="match status" value="1"/>
</dbReference>
<dbReference type="STRING" id="735517.SAMN05444272_0748"/>
<evidence type="ECO:0000256" key="2">
    <source>
        <dbReference type="ARBA" id="ARBA00023008"/>
    </source>
</evidence>
<dbReference type="PANTHER" id="PTHR12151:SF25">
    <property type="entry name" value="LINALOOL DEHYDRATASE_ISOMERASE DOMAIN-CONTAINING PROTEIN"/>
    <property type="match status" value="1"/>
</dbReference>
<evidence type="ECO:0000256" key="4">
    <source>
        <dbReference type="PIRSR" id="PIRSR603782-2"/>
    </source>
</evidence>
<feature type="disulfide bond" description="Redox-active" evidence="4">
    <location>
        <begin position="79"/>
        <end position="83"/>
    </location>
</feature>
<gene>
    <name evidence="6" type="ORF">SAMN05444272_0748</name>
</gene>
<evidence type="ECO:0000256" key="1">
    <source>
        <dbReference type="ARBA" id="ARBA00010996"/>
    </source>
</evidence>
<feature type="binding site" evidence="3">
    <location>
        <position position="167"/>
    </location>
    <ligand>
        <name>Cu cation</name>
        <dbReference type="ChEBI" id="CHEBI:23378"/>
    </ligand>
</feature>
<evidence type="ECO:0000256" key="3">
    <source>
        <dbReference type="PIRSR" id="PIRSR603782-1"/>
    </source>
</evidence>
<protein>
    <submittedName>
        <fullName evidence="6">Protein SCO1/2</fullName>
    </submittedName>
</protein>
<dbReference type="CDD" id="cd02968">
    <property type="entry name" value="SCO"/>
    <property type="match status" value="1"/>
</dbReference>
<dbReference type="InterPro" id="IPR036249">
    <property type="entry name" value="Thioredoxin-like_sf"/>
</dbReference>
<dbReference type="EMBL" id="FRBW01000001">
    <property type="protein sequence ID" value="SHL50857.1"/>
    <property type="molecule type" value="Genomic_DNA"/>
</dbReference>
<dbReference type="AlphaFoldDB" id="A0A1M7B7C8"/>
<dbReference type="InterPro" id="IPR013766">
    <property type="entry name" value="Thioredoxin_domain"/>
</dbReference>
<keyword evidence="3" id="KW-0479">Metal-binding</keyword>
<dbReference type="Proteomes" id="UP000186002">
    <property type="component" value="Unassembled WGS sequence"/>
</dbReference>
<evidence type="ECO:0000313" key="7">
    <source>
        <dbReference type="Proteomes" id="UP000186002"/>
    </source>
</evidence>
<dbReference type="Pfam" id="PF02630">
    <property type="entry name" value="SCO1-SenC"/>
    <property type="match status" value="1"/>
</dbReference>
<dbReference type="Gene3D" id="3.40.30.10">
    <property type="entry name" value="Glutaredoxin"/>
    <property type="match status" value="1"/>
</dbReference>